<dbReference type="OrthoDB" id="410044at2759"/>
<dbReference type="PANTHER" id="PTHR24012">
    <property type="entry name" value="RNA BINDING PROTEIN"/>
    <property type="match status" value="1"/>
</dbReference>
<evidence type="ECO:0000256" key="8">
    <source>
        <dbReference type="PROSITE-ProRule" id="PRU00176"/>
    </source>
</evidence>
<dbReference type="FunFam" id="3.30.70.330:FF:000007">
    <property type="entry name" value="CUGBP Elav-like family member 4 isoform 3"/>
    <property type="match status" value="1"/>
</dbReference>
<evidence type="ECO:0000256" key="5">
    <source>
        <dbReference type="ARBA" id="ARBA00022737"/>
    </source>
</evidence>
<evidence type="ECO:0000313" key="12">
    <source>
        <dbReference type="Proteomes" id="UP000663829"/>
    </source>
</evidence>
<feature type="domain" description="RRM" evidence="9">
    <location>
        <begin position="211"/>
        <end position="291"/>
    </location>
</feature>
<dbReference type="Gene3D" id="3.30.70.330">
    <property type="match status" value="3"/>
</dbReference>
<dbReference type="GO" id="GO:0005634">
    <property type="term" value="C:nucleus"/>
    <property type="evidence" value="ECO:0007669"/>
    <property type="project" value="UniProtKB-SubCell"/>
</dbReference>
<dbReference type="CDD" id="cd12632">
    <property type="entry name" value="RRM1_CELF3_4_5_6"/>
    <property type="match status" value="1"/>
</dbReference>
<keyword evidence="12" id="KW-1185">Reference proteome</keyword>
<comment type="similarity">
    <text evidence="3">Belongs to the CELF/BRUNOL family.</text>
</comment>
<evidence type="ECO:0000256" key="3">
    <source>
        <dbReference type="ARBA" id="ARBA00009621"/>
    </source>
</evidence>
<keyword evidence="6 8" id="KW-0694">RNA-binding</keyword>
<accession>A0A813SX20</accession>
<reference evidence="10" key="1">
    <citation type="submission" date="2021-02" db="EMBL/GenBank/DDBJ databases">
        <authorList>
            <person name="Nowell W R."/>
        </authorList>
    </citation>
    <scope>NUCLEOTIDE SEQUENCE</scope>
</reference>
<dbReference type="Proteomes" id="UP000681722">
    <property type="component" value="Unassembled WGS sequence"/>
</dbReference>
<dbReference type="InterPro" id="IPR000504">
    <property type="entry name" value="RRM_dom"/>
</dbReference>
<keyword evidence="4" id="KW-0963">Cytoplasm</keyword>
<comment type="subcellular location">
    <subcellularLocation>
        <location evidence="2">Cytoplasm</location>
    </subcellularLocation>
    <subcellularLocation>
        <location evidence="1">Nucleus</location>
    </subcellularLocation>
</comment>
<dbReference type="EMBL" id="CAJOBC010000454">
    <property type="protein sequence ID" value="CAF3588300.1"/>
    <property type="molecule type" value="Genomic_DNA"/>
</dbReference>
<evidence type="ECO:0000313" key="10">
    <source>
        <dbReference type="EMBL" id="CAF0803096.1"/>
    </source>
</evidence>
<keyword evidence="7" id="KW-0539">Nucleus</keyword>
<dbReference type="CDD" id="cd12635">
    <property type="entry name" value="RRM2_CELF3_4_5_6"/>
    <property type="match status" value="1"/>
</dbReference>
<protein>
    <recommendedName>
        <fullName evidence="9">RRM domain-containing protein</fullName>
    </recommendedName>
</protein>
<dbReference type="InterPro" id="IPR002343">
    <property type="entry name" value="Hud_Sxl_RNA"/>
</dbReference>
<dbReference type="InterPro" id="IPR012677">
    <property type="entry name" value="Nucleotide-bd_a/b_plait_sf"/>
</dbReference>
<name>A0A813SX20_9BILA</name>
<evidence type="ECO:0000256" key="2">
    <source>
        <dbReference type="ARBA" id="ARBA00004496"/>
    </source>
</evidence>
<gene>
    <name evidence="10" type="ORF">GPM918_LOCUS3624</name>
    <name evidence="11" type="ORF">SRO942_LOCUS3624</name>
</gene>
<dbReference type="PRINTS" id="PR00961">
    <property type="entry name" value="HUDSXLRNA"/>
</dbReference>
<dbReference type="EMBL" id="CAJNOQ010000454">
    <property type="protein sequence ID" value="CAF0803096.1"/>
    <property type="molecule type" value="Genomic_DNA"/>
</dbReference>
<evidence type="ECO:0000256" key="4">
    <source>
        <dbReference type="ARBA" id="ARBA00022490"/>
    </source>
</evidence>
<keyword evidence="5" id="KW-0677">Repeat</keyword>
<dbReference type="SUPFAM" id="SSF54928">
    <property type="entry name" value="RNA-binding domain, RBD"/>
    <property type="match status" value="3"/>
</dbReference>
<dbReference type="AlphaFoldDB" id="A0A813SX20"/>
<proteinExistence type="inferred from homology"/>
<evidence type="ECO:0000313" key="11">
    <source>
        <dbReference type="EMBL" id="CAF3588300.1"/>
    </source>
</evidence>
<dbReference type="SMART" id="SM00360">
    <property type="entry name" value="RRM"/>
    <property type="match status" value="3"/>
</dbReference>
<feature type="domain" description="RRM" evidence="9">
    <location>
        <begin position="115"/>
        <end position="196"/>
    </location>
</feature>
<dbReference type="FunFam" id="3.30.70.330:FF:000010">
    <property type="entry name" value="CUGBP Elav-like family member 4 isoform 3"/>
    <property type="match status" value="1"/>
</dbReference>
<dbReference type="PROSITE" id="PS50102">
    <property type="entry name" value="RRM"/>
    <property type="match status" value="3"/>
</dbReference>
<dbReference type="Pfam" id="PF00076">
    <property type="entry name" value="RRM_1"/>
    <property type="match status" value="3"/>
</dbReference>
<organism evidence="10 12">
    <name type="scientific">Didymodactylos carnosus</name>
    <dbReference type="NCBI Taxonomy" id="1234261"/>
    <lineage>
        <taxon>Eukaryota</taxon>
        <taxon>Metazoa</taxon>
        <taxon>Spiralia</taxon>
        <taxon>Gnathifera</taxon>
        <taxon>Rotifera</taxon>
        <taxon>Eurotatoria</taxon>
        <taxon>Bdelloidea</taxon>
        <taxon>Philodinida</taxon>
        <taxon>Philodinidae</taxon>
        <taxon>Didymodactylos</taxon>
    </lineage>
</organism>
<dbReference type="GO" id="GO:0005737">
    <property type="term" value="C:cytoplasm"/>
    <property type="evidence" value="ECO:0007669"/>
    <property type="project" value="UniProtKB-SubCell"/>
</dbReference>
<feature type="domain" description="RRM" evidence="9">
    <location>
        <begin position="470"/>
        <end position="589"/>
    </location>
</feature>
<dbReference type="InterPro" id="IPR034648">
    <property type="entry name" value="CELF3/4/5/6_RRM1"/>
</dbReference>
<evidence type="ECO:0000259" key="9">
    <source>
        <dbReference type="PROSITE" id="PS50102"/>
    </source>
</evidence>
<sequence>MMPSSNYIAATTGNTPNTAQFNQFQQAPQHFTPIQTTNFTLTPTYQLSAPPSNPTPIITYHRKQYVQHQPPSTSHYISSISQTPSPTLNHTISSNYISSSSSPSSSTEMKDHDAVKLFVGQIPRHLEENDLRPVFEEFGQIYELTILKDRFTGMHRGCAFLTYCHRESAQKAQQALHERRTLPGMSRPIQVKPADSESRTGKPYAAYIQDRKLFVGMLNKQMTEENVRSIFEPYGTIEECTILRGPSGDSKGCAFVKYSTHNEAQQAIQHVHGSQTFSGASSSIVVKFADTEKERQLRRMQQLAGPLGLLSNPLVLQQIAANLNYQGYTQIAAQQQAAAMLATSAGTHQTYTIPVLTTASGQLTNGAMTPSTVNASPVNNGPPTIISPAAFQTAVQGHNGQGDIFSSGMQYPMQAIDTATGLQLQQATYTTLPTQYAPIYTPTAIYSHLAPTPTVIPGTLGSQKEGPENSNLFIYHLPQEFGDAELAQMFMPFGNVISAKVYVDRATNQSKCFGTVGVIGSKFNDLIKKTIFVRDFAFEAPSFYVVTYYLLPIAGFVSYDNPSCAQSAIQSMNGFQIGMKRLKVQLKRPKDMAKPY</sequence>
<dbReference type="Proteomes" id="UP000663829">
    <property type="component" value="Unassembled WGS sequence"/>
</dbReference>
<dbReference type="InterPro" id="IPR035979">
    <property type="entry name" value="RBD_domain_sf"/>
</dbReference>
<evidence type="ECO:0000256" key="6">
    <source>
        <dbReference type="ARBA" id="ARBA00022884"/>
    </source>
</evidence>
<dbReference type="GO" id="GO:0003723">
    <property type="term" value="F:RNA binding"/>
    <property type="evidence" value="ECO:0007669"/>
    <property type="project" value="UniProtKB-UniRule"/>
</dbReference>
<evidence type="ECO:0000256" key="1">
    <source>
        <dbReference type="ARBA" id="ARBA00004123"/>
    </source>
</evidence>
<comment type="caution">
    <text evidence="10">The sequence shown here is derived from an EMBL/GenBank/DDBJ whole genome shotgun (WGS) entry which is preliminary data.</text>
</comment>
<evidence type="ECO:0000256" key="7">
    <source>
        <dbReference type="ARBA" id="ARBA00023242"/>
    </source>
</evidence>
<dbReference type="GO" id="GO:1990904">
    <property type="term" value="C:ribonucleoprotein complex"/>
    <property type="evidence" value="ECO:0007669"/>
    <property type="project" value="InterPro"/>
</dbReference>